<accession>A0A127Q5J1</accession>
<dbReference type="PATRIC" id="fig|279113.9.peg.2962"/>
<reference evidence="1 2" key="1">
    <citation type="submission" date="2015-11" db="EMBL/GenBank/DDBJ databases">
        <title>Exploring the genomic traits of fungus-feeding bacterial genus Collimonas.</title>
        <authorList>
            <person name="Song C."/>
            <person name="Schmidt R."/>
            <person name="de Jager V."/>
            <person name="Krzyzanowska D."/>
            <person name="Jongedijk E."/>
            <person name="Cankar K."/>
            <person name="Beekwilder J."/>
            <person name="van Veen A."/>
            <person name="de Boer W."/>
            <person name="van Veen J.A."/>
            <person name="Garbeva P."/>
        </authorList>
    </citation>
    <scope>NUCLEOTIDE SEQUENCE [LARGE SCALE GENOMIC DNA]</scope>
    <source>
        <strain evidence="1 2">Ter91</strain>
    </source>
</reference>
<dbReference type="EMBL" id="CP013234">
    <property type="protein sequence ID" value="AMP05338.1"/>
    <property type="molecule type" value="Genomic_DNA"/>
</dbReference>
<dbReference type="Proteomes" id="UP000074561">
    <property type="component" value="Chromosome"/>
</dbReference>
<protein>
    <submittedName>
        <fullName evidence="1">Uncharacterized protein</fullName>
    </submittedName>
</protein>
<organism evidence="1 2">
    <name type="scientific">Collimonas pratensis</name>
    <dbReference type="NCBI Taxonomy" id="279113"/>
    <lineage>
        <taxon>Bacteria</taxon>
        <taxon>Pseudomonadati</taxon>
        <taxon>Pseudomonadota</taxon>
        <taxon>Betaproteobacteria</taxon>
        <taxon>Burkholderiales</taxon>
        <taxon>Oxalobacteraceae</taxon>
        <taxon>Collimonas</taxon>
    </lineage>
</organism>
<dbReference type="RefSeq" id="WP_061941240.1">
    <property type="nucleotide sequence ID" value="NZ_CP013234.1"/>
</dbReference>
<gene>
    <name evidence="1" type="ORF">CPter91_2997</name>
</gene>
<name>A0A127Q5J1_9BURK</name>
<dbReference type="AlphaFoldDB" id="A0A127Q5J1"/>
<proteinExistence type="predicted"/>
<dbReference type="KEGG" id="cpra:CPter91_2997"/>
<sequence>MAYSKEDFDRVIVNSVSQFPELAALYQVGDPRLLQAQSAIAQMMAMMSQQIELGAMEPFDKVRDSTVLADASLKGLMPMATPARVKVKVENPTNTAFAICAGRGLLDSSGRMYVADSPVMVAAGGVGHAELVQKQVRAIEHTVTVSQPFYKIEVPQPADGRFISGISVADAAGTPYTYSVEFTNVANGDKVFHVECDEYRRLFVVFGYAGYVGYQPNVGEVLTLTVYETTGDVRPDAGSPFALDYAIAPQDGLIKITMDSLLIPGAAPIDIATLRELCKYPSAYDQTAVYLGEFDFLVRRNIAGLKFLSIWNETIEELVRGPSLDNINRLFVSFVPPDGATRESIVQEIVRVIKAADDSYRIVFITPAILAIGMTIVAEVARIHDAVAVKKQILDVLLKEYGEKAVPIRAGMLVVKYKAIYALLKNNVQALQDSGSDFSVTITPMQGKQLPEHFRYMTPDSVHVSVTLRDSWHYHMRDRRQSRCLRPDFQFQPASVSSRRELLENLRNMAVSLSLYSSTSYPEAMRMGISDARDFLESKAFDTWVKNRELEQKVQLALVGRLDGVIKAIGSLGKVISR</sequence>
<evidence type="ECO:0000313" key="2">
    <source>
        <dbReference type="Proteomes" id="UP000074561"/>
    </source>
</evidence>
<dbReference type="STRING" id="279113.CPter91_2997"/>
<evidence type="ECO:0000313" key="1">
    <source>
        <dbReference type="EMBL" id="AMP05338.1"/>
    </source>
</evidence>